<feature type="domain" description="Glycosyl transferase family 1" evidence="5">
    <location>
        <begin position="411"/>
        <end position="536"/>
    </location>
</feature>
<organism evidence="7 8">
    <name type="scientific">Shewanella surugensis</name>
    <dbReference type="NCBI Taxonomy" id="212020"/>
    <lineage>
        <taxon>Bacteria</taxon>
        <taxon>Pseudomonadati</taxon>
        <taxon>Pseudomonadota</taxon>
        <taxon>Gammaproteobacteria</taxon>
        <taxon>Alteromonadales</taxon>
        <taxon>Shewanellaceae</taxon>
        <taxon>Shewanella</taxon>
    </lineage>
</organism>
<name>A0ABT0LFY7_9GAMM</name>
<keyword evidence="8" id="KW-1185">Reference proteome</keyword>
<dbReference type="RefSeq" id="WP_248942046.1">
    <property type="nucleotide sequence ID" value="NZ_JAKIKS010000098.1"/>
</dbReference>
<evidence type="ECO:0000313" key="8">
    <source>
        <dbReference type="Proteomes" id="UP001203423"/>
    </source>
</evidence>
<sequence>MLAAENGAILGAKVGGMADVIRDLPAALSAVDIVADMIMPNYGFLAQSVNAQPLAEISVSFADEPLTVMIYCIPHPKVEHCKVYFVEHAKLQNDNGGIYSQGHAYRPFAQDATKFALFCLSVAVVLKEGVIALPDRVHLHDWHMGMFAFLRAFDPHFILLKAIPCVFSIHNLALQGARPLTDDPDSLSSWYPSLFELLSQKQKNKVIDVNYLDCINPMRAGIVLSDKVHLVSPSYAKEVLKPSNHRFGFFGGEGLEADLKQKVKAGQVVGILNACVYDEPEYALTAQLQLELSIEHALLLTPSLPENVMISRAVSVTTNKPSVWQAQSAKLSDITKLIFLAERALLTWLAMGDKVSPQDSIALNRITRLWRRLNTGWQPDFIMTSVGRLTDQKMLILRQPYQKEGVKTITVLEAVLDIFLAKRPNGLFFLIGSGDSDIANEFKVLAAKYHQFIFLNGYNEALADSLYRLGDLFLMPSSFEPCGISQMLAMRSGQVCLVHGVGGLKDTVSNNKTGFVFKGATLTEQSEQLLQIFDKALNSVGTAKWLSMQKNAKKQRFLWSDIAAQYQTDLYEFSQSVSQASKLPIRRVK</sequence>
<evidence type="ECO:0000256" key="2">
    <source>
        <dbReference type="ARBA" id="ARBA00012588"/>
    </source>
</evidence>
<proteinExistence type="predicted"/>
<dbReference type="Proteomes" id="UP001203423">
    <property type="component" value="Unassembled WGS sequence"/>
</dbReference>
<keyword evidence="4" id="KW-0808">Transferase</keyword>
<dbReference type="InterPro" id="IPR001296">
    <property type="entry name" value="Glyco_trans_1"/>
</dbReference>
<keyword evidence="3" id="KW-0328">Glycosyltransferase</keyword>
<comment type="catalytic activity">
    <reaction evidence="1">
        <text>[(1-&gt;4)-alpha-D-glucosyl](n) + ADP-alpha-D-glucose = [(1-&gt;4)-alpha-D-glucosyl](n+1) + ADP + H(+)</text>
        <dbReference type="Rhea" id="RHEA:18189"/>
        <dbReference type="Rhea" id="RHEA-COMP:9584"/>
        <dbReference type="Rhea" id="RHEA-COMP:9587"/>
        <dbReference type="ChEBI" id="CHEBI:15378"/>
        <dbReference type="ChEBI" id="CHEBI:15444"/>
        <dbReference type="ChEBI" id="CHEBI:57498"/>
        <dbReference type="ChEBI" id="CHEBI:456216"/>
        <dbReference type="EC" id="2.4.1.21"/>
    </reaction>
</comment>
<feature type="domain" description="Starch synthase catalytic" evidence="6">
    <location>
        <begin position="1"/>
        <end position="260"/>
    </location>
</feature>
<evidence type="ECO:0000256" key="3">
    <source>
        <dbReference type="ARBA" id="ARBA00022676"/>
    </source>
</evidence>
<evidence type="ECO:0000313" key="7">
    <source>
        <dbReference type="EMBL" id="MCL1126622.1"/>
    </source>
</evidence>
<dbReference type="Pfam" id="PF00534">
    <property type="entry name" value="Glycos_transf_1"/>
    <property type="match status" value="1"/>
</dbReference>
<evidence type="ECO:0000256" key="1">
    <source>
        <dbReference type="ARBA" id="ARBA00001478"/>
    </source>
</evidence>
<dbReference type="Gene3D" id="3.40.50.2000">
    <property type="entry name" value="Glycogen Phosphorylase B"/>
    <property type="match status" value="2"/>
</dbReference>
<dbReference type="EMBL" id="JAKIKS010000098">
    <property type="protein sequence ID" value="MCL1126622.1"/>
    <property type="molecule type" value="Genomic_DNA"/>
</dbReference>
<evidence type="ECO:0000259" key="6">
    <source>
        <dbReference type="Pfam" id="PF08323"/>
    </source>
</evidence>
<dbReference type="SUPFAM" id="SSF53756">
    <property type="entry name" value="UDP-Glycosyltransferase/glycogen phosphorylase"/>
    <property type="match status" value="1"/>
</dbReference>
<comment type="caution">
    <text evidence="7">The sequence shown here is derived from an EMBL/GenBank/DDBJ whole genome shotgun (WGS) entry which is preliminary data.</text>
</comment>
<dbReference type="PANTHER" id="PTHR45825:SF11">
    <property type="entry name" value="ALPHA AMYLASE DOMAIN-CONTAINING PROTEIN"/>
    <property type="match status" value="1"/>
</dbReference>
<reference evidence="7 8" key="1">
    <citation type="submission" date="2022-01" db="EMBL/GenBank/DDBJ databases">
        <title>Whole genome-based taxonomy of the Shewanellaceae.</title>
        <authorList>
            <person name="Martin-Rodriguez A.J."/>
        </authorList>
    </citation>
    <scope>NUCLEOTIDE SEQUENCE [LARGE SCALE GENOMIC DNA]</scope>
    <source>
        <strain evidence="7 8">DSM 17177</strain>
    </source>
</reference>
<accession>A0ABT0LFY7</accession>
<dbReference type="Pfam" id="PF08323">
    <property type="entry name" value="Glyco_transf_5"/>
    <property type="match status" value="1"/>
</dbReference>
<evidence type="ECO:0000256" key="4">
    <source>
        <dbReference type="ARBA" id="ARBA00022679"/>
    </source>
</evidence>
<gene>
    <name evidence="7" type="ORF">L2764_19575</name>
</gene>
<evidence type="ECO:0000259" key="5">
    <source>
        <dbReference type="Pfam" id="PF00534"/>
    </source>
</evidence>
<dbReference type="InterPro" id="IPR013534">
    <property type="entry name" value="Starch_synth_cat_dom"/>
</dbReference>
<protein>
    <recommendedName>
        <fullName evidence="2">starch synthase</fullName>
        <ecNumber evidence="2">2.4.1.21</ecNumber>
    </recommendedName>
</protein>
<dbReference type="PANTHER" id="PTHR45825">
    <property type="entry name" value="GRANULE-BOUND STARCH SYNTHASE 1, CHLOROPLASTIC/AMYLOPLASTIC"/>
    <property type="match status" value="1"/>
</dbReference>
<dbReference type="EC" id="2.4.1.21" evidence="2"/>